<feature type="domain" description="Nudix hydrolase" evidence="5">
    <location>
        <begin position="32"/>
        <end position="160"/>
    </location>
</feature>
<dbReference type="EMBL" id="SPLM01000147">
    <property type="protein sequence ID" value="TMW55731.1"/>
    <property type="molecule type" value="Genomic_DNA"/>
</dbReference>
<dbReference type="Proteomes" id="UP000794436">
    <property type="component" value="Unassembled WGS sequence"/>
</dbReference>
<dbReference type="InterPro" id="IPR015797">
    <property type="entry name" value="NUDIX_hydrolase-like_dom_sf"/>
</dbReference>
<name>A0A8K1C3B4_PYTOL</name>
<organism evidence="6 7">
    <name type="scientific">Pythium oligandrum</name>
    <name type="common">Mycoparasitic fungus</name>
    <dbReference type="NCBI Taxonomy" id="41045"/>
    <lineage>
        <taxon>Eukaryota</taxon>
        <taxon>Sar</taxon>
        <taxon>Stramenopiles</taxon>
        <taxon>Oomycota</taxon>
        <taxon>Peronosporomycetes</taxon>
        <taxon>Pythiales</taxon>
        <taxon>Pythiaceae</taxon>
        <taxon>Pythium</taxon>
    </lineage>
</organism>
<dbReference type="PROSITE" id="PS51462">
    <property type="entry name" value="NUDIX"/>
    <property type="match status" value="1"/>
</dbReference>
<dbReference type="AlphaFoldDB" id="A0A8K1C3B4"/>
<dbReference type="CDD" id="cd04697">
    <property type="entry name" value="NUDIX_Hydrolase"/>
    <property type="match status" value="1"/>
</dbReference>
<keyword evidence="3" id="KW-0378">Hydrolase</keyword>
<gene>
    <name evidence="6" type="ORF">Poli38472_010613</name>
</gene>
<evidence type="ECO:0000256" key="3">
    <source>
        <dbReference type="ARBA" id="ARBA00022801"/>
    </source>
</evidence>
<dbReference type="PIRSF" id="PIRSF017340">
    <property type="entry name" value="Nudix_hydro"/>
    <property type="match status" value="1"/>
</dbReference>
<keyword evidence="2" id="KW-0479">Metal-binding</keyword>
<dbReference type="NCBIfam" id="NF011922">
    <property type="entry name" value="PRK15393.1"/>
    <property type="match status" value="1"/>
</dbReference>
<dbReference type="InterPro" id="IPR024195">
    <property type="entry name" value="NUDIX_hydrolase_YfcD_pred"/>
</dbReference>
<evidence type="ECO:0000313" key="6">
    <source>
        <dbReference type="EMBL" id="TMW55731.1"/>
    </source>
</evidence>
<sequence length="168" mass="19171">MSLSAKEEVCIVDKDNKVVGKADRAVMRHFNLPHRATYIVIKNSSGKFYVQRRTMIKDYCPGFLDPMTGGVVQYGESFEENCEREAHEEMGVRGVAFESLGTFHYADARTDVWGGLFECTYDGPLTLQVEEVDEVLEMTKDEILTRRHEFTPDSIVAFEHYLQKSNSS</sequence>
<keyword evidence="4" id="KW-0460">Magnesium</keyword>
<comment type="caution">
    <text evidence="6">The sequence shown here is derived from an EMBL/GenBank/DDBJ whole genome shotgun (WGS) entry which is preliminary data.</text>
</comment>
<evidence type="ECO:0000259" key="5">
    <source>
        <dbReference type="PROSITE" id="PS51462"/>
    </source>
</evidence>
<evidence type="ECO:0000256" key="1">
    <source>
        <dbReference type="ARBA" id="ARBA00001946"/>
    </source>
</evidence>
<proteinExistence type="predicted"/>
<reference evidence="6" key="1">
    <citation type="submission" date="2019-03" db="EMBL/GenBank/DDBJ databases">
        <title>Long read genome sequence of the mycoparasitic Pythium oligandrum ATCC 38472 isolated from sugarbeet rhizosphere.</title>
        <authorList>
            <person name="Gaulin E."/>
        </authorList>
    </citation>
    <scope>NUCLEOTIDE SEQUENCE</scope>
    <source>
        <strain evidence="6">ATCC 38472_TT</strain>
    </source>
</reference>
<keyword evidence="7" id="KW-1185">Reference proteome</keyword>
<evidence type="ECO:0000313" key="7">
    <source>
        <dbReference type="Proteomes" id="UP000794436"/>
    </source>
</evidence>
<dbReference type="SUPFAM" id="SSF55811">
    <property type="entry name" value="Nudix"/>
    <property type="match status" value="1"/>
</dbReference>
<dbReference type="PANTHER" id="PTHR10885">
    <property type="entry name" value="ISOPENTENYL-DIPHOSPHATE DELTA-ISOMERASE"/>
    <property type="match status" value="1"/>
</dbReference>
<dbReference type="InterPro" id="IPR000086">
    <property type="entry name" value="NUDIX_hydrolase_dom"/>
</dbReference>
<protein>
    <recommendedName>
        <fullName evidence="5">Nudix hydrolase domain-containing protein</fullName>
    </recommendedName>
</protein>
<dbReference type="GO" id="GO:0016817">
    <property type="term" value="F:hydrolase activity, acting on acid anhydrides"/>
    <property type="evidence" value="ECO:0007669"/>
    <property type="project" value="InterPro"/>
</dbReference>
<dbReference type="GO" id="GO:0046872">
    <property type="term" value="F:metal ion binding"/>
    <property type="evidence" value="ECO:0007669"/>
    <property type="project" value="UniProtKB-KW"/>
</dbReference>
<comment type="cofactor">
    <cofactor evidence="1">
        <name>Mg(2+)</name>
        <dbReference type="ChEBI" id="CHEBI:18420"/>
    </cofactor>
</comment>
<dbReference type="Pfam" id="PF00293">
    <property type="entry name" value="NUDIX"/>
    <property type="match status" value="1"/>
</dbReference>
<dbReference type="Gene3D" id="3.90.79.10">
    <property type="entry name" value="Nucleoside Triphosphate Pyrophosphohydrolase"/>
    <property type="match status" value="1"/>
</dbReference>
<dbReference type="PANTHER" id="PTHR10885:SF0">
    <property type="entry name" value="ISOPENTENYL-DIPHOSPHATE DELTA-ISOMERASE"/>
    <property type="match status" value="1"/>
</dbReference>
<dbReference type="OrthoDB" id="510307at2759"/>
<evidence type="ECO:0000256" key="4">
    <source>
        <dbReference type="ARBA" id="ARBA00022842"/>
    </source>
</evidence>
<evidence type="ECO:0000256" key="2">
    <source>
        <dbReference type="ARBA" id="ARBA00022723"/>
    </source>
</evidence>
<accession>A0A8K1C3B4</accession>